<comment type="caution">
    <text evidence="3">The sequence shown here is derived from an EMBL/GenBank/DDBJ whole genome shotgun (WGS) entry which is preliminary data.</text>
</comment>
<dbReference type="EMBL" id="JAVFWL010000007">
    <property type="protein sequence ID" value="KAK6767224.1"/>
    <property type="molecule type" value="Genomic_DNA"/>
</dbReference>
<accession>A0ABR1EX35</accession>
<sequence length="425" mass="47529">MTSFIQYYMVERRGDPKGLWYMDDLGGDLYLMLFPDSPTNIGIDPDYLAKGRVDKLTTTIKCRDGKWTLHESSIRMTHLLCDQYIIDKKKAANSPFKIVGSFLNATTTMPTPETVSDFDDDVEVKDETITEPMATEVIGMSISSFHGTTNIETTTLPPGTDKWTISEEVSTTNQSVNSVLPTRIPETVSPILSTVTSEKTKQVLAVTTSGVTTTPMTTLSMDSLVTERDEVLRKTELKISNSDGDSVAADDVRKIHSRRINPDAAITTTTAKAAVAGTDTPFADLFNDIPSRASLLKTVGNEQMTTESTKSVSHGNRVVKAKFSNLEIPPQIDPYDGGSQWSGNEPAPKKLFQVKSVKQWKQGKLTKTKGFQRKVAHPKRVVLKMRPLAREQQRRPLKKSKRSRNRRRRNQRAQQRSFRQNNKNS</sequence>
<evidence type="ECO:0000256" key="1">
    <source>
        <dbReference type="SAM" id="MobiDB-lite"/>
    </source>
</evidence>
<evidence type="ECO:0000313" key="3">
    <source>
        <dbReference type="EMBL" id="KAK6767224.1"/>
    </source>
</evidence>
<dbReference type="Proteomes" id="UP001303046">
    <property type="component" value="Unassembled WGS sequence"/>
</dbReference>
<keyword evidence="4" id="KW-1185">Reference proteome</keyword>
<reference evidence="3 4" key="1">
    <citation type="submission" date="2023-08" db="EMBL/GenBank/DDBJ databases">
        <title>A Necator americanus chromosomal reference genome.</title>
        <authorList>
            <person name="Ilik V."/>
            <person name="Petrzelkova K.J."/>
            <person name="Pardy F."/>
            <person name="Fuh T."/>
            <person name="Niatou-Singa F.S."/>
            <person name="Gouil Q."/>
            <person name="Baker L."/>
            <person name="Ritchie M.E."/>
            <person name="Jex A.R."/>
            <person name="Gazzola D."/>
            <person name="Li H."/>
            <person name="Toshio Fujiwara R."/>
            <person name="Zhan B."/>
            <person name="Aroian R.V."/>
            <person name="Pafco B."/>
            <person name="Schwarz E.M."/>
        </authorList>
    </citation>
    <scope>NUCLEOTIDE SEQUENCE [LARGE SCALE GENOMIC DNA]</scope>
    <source>
        <strain evidence="3 4">Aroian</strain>
        <tissue evidence="3">Whole animal</tissue>
    </source>
</reference>
<organism evidence="3 4">
    <name type="scientific">Necator americanus</name>
    <name type="common">Human hookworm</name>
    <dbReference type="NCBI Taxonomy" id="51031"/>
    <lineage>
        <taxon>Eukaryota</taxon>
        <taxon>Metazoa</taxon>
        <taxon>Ecdysozoa</taxon>
        <taxon>Nematoda</taxon>
        <taxon>Chromadorea</taxon>
        <taxon>Rhabditida</taxon>
        <taxon>Rhabditina</taxon>
        <taxon>Rhabditomorpha</taxon>
        <taxon>Strongyloidea</taxon>
        <taxon>Ancylostomatidae</taxon>
        <taxon>Bunostominae</taxon>
        <taxon>Necator</taxon>
    </lineage>
</organism>
<proteinExistence type="predicted"/>
<evidence type="ECO:0000313" key="4">
    <source>
        <dbReference type="Proteomes" id="UP001303046"/>
    </source>
</evidence>
<feature type="compositionally biased region" description="Basic residues" evidence="1">
    <location>
        <begin position="395"/>
        <end position="411"/>
    </location>
</feature>
<gene>
    <name evidence="3" type="primary">Necator_2022.05.29.01.07.g28</name>
    <name evidence="2" type="synonym">Necator_chrX.g26588</name>
    <name evidence="2" type="ORF">RB195_026420</name>
    <name evidence="3" type="ORF">RB195_026477</name>
</gene>
<dbReference type="EMBL" id="JAVFWL010000006">
    <property type="protein sequence ID" value="KAK6767136.1"/>
    <property type="molecule type" value="Genomic_DNA"/>
</dbReference>
<protein>
    <submittedName>
        <fullName evidence="3">Uncharacterized protein</fullName>
    </submittedName>
</protein>
<evidence type="ECO:0000313" key="2">
    <source>
        <dbReference type="EMBL" id="KAK6767136.1"/>
    </source>
</evidence>
<feature type="region of interest" description="Disordered" evidence="1">
    <location>
        <begin position="383"/>
        <end position="425"/>
    </location>
</feature>
<name>A0ABR1EX35_NECAM</name>
<feature type="compositionally biased region" description="Low complexity" evidence="1">
    <location>
        <begin position="412"/>
        <end position="425"/>
    </location>
</feature>